<dbReference type="RefSeq" id="WP_276656449.1">
    <property type="nucleotide sequence ID" value="NZ_SSFD01000018.1"/>
</dbReference>
<dbReference type="InterPro" id="IPR042100">
    <property type="entry name" value="Bug_dom1"/>
</dbReference>
<dbReference type="PIRSF" id="PIRSF017082">
    <property type="entry name" value="YflP"/>
    <property type="match status" value="1"/>
</dbReference>
<feature type="signal peptide" evidence="2">
    <location>
        <begin position="1"/>
        <end position="24"/>
    </location>
</feature>
<dbReference type="SUPFAM" id="SSF53850">
    <property type="entry name" value="Periplasmic binding protein-like II"/>
    <property type="match status" value="1"/>
</dbReference>
<protein>
    <submittedName>
        <fullName evidence="3">Tripartite tricarboxylate transporter substrate binding protein</fullName>
    </submittedName>
</protein>
<reference evidence="3 4" key="1">
    <citation type="submission" date="2018-09" db="EMBL/GenBank/DDBJ databases">
        <title>Metagenome Assembled Genomes from an Advanced Water Purification Facility.</title>
        <authorList>
            <person name="Stamps B.W."/>
            <person name="Spear J.R."/>
        </authorList>
    </citation>
    <scope>NUCLEOTIDE SEQUENCE [LARGE SCALE GENOMIC DNA]</scope>
    <source>
        <strain evidence="3">Bin_27_1</strain>
    </source>
</reference>
<evidence type="ECO:0000313" key="4">
    <source>
        <dbReference type="Proteomes" id="UP000321192"/>
    </source>
</evidence>
<gene>
    <name evidence="3" type="ORF">E6Q80_01165</name>
</gene>
<comment type="similarity">
    <text evidence="1">Belongs to the UPF0065 (bug) family.</text>
</comment>
<dbReference type="Gene3D" id="3.40.190.10">
    <property type="entry name" value="Periplasmic binding protein-like II"/>
    <property type="match status" value="1"/>
</dbReference>
<evidence type="ECO:0000256" key="2">
    <source>
        <dbReference type="SAM" id="SignalP"/>
    </source>
</evidence>
<dbReference type="InterPro" id="IPR005064">
    <property type="entry name" value="BUG"/>
</dbReference>
<keyword evidence="2" id="KW-0732">Signal</keyword>
<proteinExistence type="inferred from homology"/>
<feature type="chain" id="PRO_5023003868" evidence="2">
    <location>
        <begin position="25"/>
        <end position="324"/>
    </location>
</feature>
<evidence type="ECO:0000313" key="3">
    <source>
        <dbReference type="EMBL" id="TXH92066.1"/>
    </source>
</evidence>
<dbReference type="CDD" id="cd07012">
    <property type="entry name" value="PBP2_Bug_TTT"/>
    <property type="match status" value="1"/>
</dbReference>
<comment type="caution">
    <text evidence="3">The sequence shown here is derived from an EMBL/GenBank/DDBJ whole genome shotgun (WGS) entry which is preliminary data.</text>
</comment>
<evidence type="ECO:0000256" key="1">
    <source>
        <dbReference type="ARBA" id="ARBA00006987"/>
    </source>
</evidence>
<accession>A0A5C7TA22</accession>
<dbReference type="EMBL" id="SSFD01000018">
    <property type="protein sequence ID" value="TXH92066.1"/>
    <property type="molecule type" value="Genomic_DNA"/>
</dbReference>
<dbReference type="AlphaFoldDB" id="A0A5C7TA22"/>
<organism evidence="3 4">
    <name type="scientific">Thauera aminoaromatica</name>
    <dbReference type="NCBI Taxonomy" id="164330"/>
    <lineage>
        <taxon>Bacteria</taxon>
        <taxon>Pseudomonadati</taxon>
        <taxon>Pseudomonadota</taxon>
        <taxon>Betaproteobacteria</taxon>
        <taxon>Rhodocyclales</taxon>
        <taxon>Zoogloeaceae</taxon>
        <taxon>Thauera</taxon>
    </lineage>
</organism>
<dbReference type="PANTHER" id="PTHR42928:SF5">
    <property type="entry name" value="BLR1237 PROTEIN"/>
    <property type="match status" value="1"/>
</dbReference>
<name>A0A5C7TA22_THASP</name>
<dbReference type="Proteomes" id="UP000321192">
    <property type="component" value="Unassembled WGS sequence"/>
</dbReference>
<dbReference type="PANTHER" id="PTHR42928">
    <property type="entry name" value="TRICARBOXYLATE-BINDING PROTEIN"/>
    <property type="match status" value="1"/>
</dbReference>
<dbReference type="Pfam" id="PF03401">
    <property type="entry name" value="TctC"/>
    <property type="match status" value="1"/>
</dbReference>
<dbReference type="Gene3D" id="3.40.190.150">
    <property type="entry name" value="Bordetella uptake gene, domain 1"/>
    <property type="match status" value="1"/>
</dbReference>
<sequence length="324" mass="33517">MRHLLSCIAVLAAVAAPVAASAQAATATSFPAKPLRMLVPVPAGGPSDFIARQVAQQLSASLGQVVTVENKPGANGLVAAREALAAPADGHTLLYAPGSMIATPLLARGSGLDWARDLAPLGKVGRVPFALAVHPSVPAQTLAEFVRQARQQPNAFNVATSTPSEVLAAAQFMKAAGIQLTRVPYKGGTQALPDLLAGRVQLMFGPLSLLQGQAKSGALRVLAVLEPERNAALPEVPTMAEAGMGGVAVPTWQGVYTAAKAPEAARGRLAADIAAAVARPEMRSELERRMLAPESATPQDLAQTITRELAVWSALVDEYKLTAD</sequence>